<dbReference type="AlphaFoldDB" id="G2Q1W2"/>
<keyword evidence="2" id="KW-0732">Signal</keyword>
<dbReference type="PROSITE" id="PS51257">
    <property type="entry name" value="PROKAR_LIPOPROTEIN"/>
    <property type="match status" value="1"/>
</dbReference>
<feature type="region of interest" description="Disordered" evidence="1">
    <location>
        <begin position="31"/>
        <end position="51"/>
    </location>
</feature>
<name>G2Q1W2_THET4</name>
<dbReference type="KEGG" id="mtm:MYCTH_2296486"/>
<reference evidence="3 4" key="1">
    <citation type="journal article" date="2011" name="Nat. Biotechnol.">
        <title>Comparative genomic analysis of the thermophilic biomass-degrading fungi Myceliophthora thermophila and Thielavia terrestris.</title>
        <authorList>
            <person name="Berka R.M."/>
            <person name="Grigoriev I.V."/>
            <person name="Otillar R."/>
            <person name="Salamov A."/>
            <person name="Grimwood J."/>
            <person name="Reid I."/>
            <person name="Ishmael N."/>
            <person name="John T."/>
            <person name="Darmond C."/>
            <person name="Moisan M.-C."/>
            <person name="Henrissat B."/>
            <person name="Coutinho P.M."/>
            <person name="Lombard V."/>
            <person name="Natvig D.O."/>
            <person name="Lindquist E."/>
            <person name="Schmutz J."/>
            <person name="Lucas S."/>
            <person name="Harris P."/>
            <person name="Powlowski J."/>
            <person name="Bellemare A."/>
            <person name="Taylor D."/>
            <person name="Butler G."/>
            <person name="de Vries R.P."/>
            <person name="Allijn I.E."/>
            <person name="van den Brink J."/>
            <person name="Ushinsky S."/>
            <person name="Storms R."/>
            <person name="Powell A.J."/>
            <person name="Paulsen I.T."/>
            <person name="Elbourne L.D.H."/>
            <person name="Baker S.E."/>
            <person name="Magnuson J."/>
            <person name="LaBoissiere S."/>
            <person name="Clutterbuck A.J."/>
            <person name="Martinez D."/>
            <person name="Wogulis M."/>
            <person name="de Leon A.L."/>
            <person name="Rey M.W."/>
            <person name="Tsang A."/>
        </authorList>
    </citation>
    <scope>NUCLEOTIDE SEQUENCE [LARGE SCALE GENOMIC DNA]</scope>
    <source>
        <strain evidence="4">ATCC 42464 / BCRC 31852 / DSM 1799</strain>
    </source>
</reference>
<evidence type="ECO:0000256" key="2">
    <source>
        <dbReference type="SAM" id="SignalP"/>
    </source>
</evidence>
<feature type="compositionally biased region" description="Low complexity" evidence="1">
    <location>
        <begin position="37"/>
        <end position="50"/>
    </location>
</feature>
<dbReference type="eggNOG" id="ENOG502SPR5">
    <property type="taxonomic scope" value="Eukaryota"/>
</dbReference>
<dbReference type="EMBL" id="CP003002">
    <property type="protein sequence ID" value="AEO54194.1"/>
    <property type="molecule type" value="Genomic_DNA"/>
</dbReference>
<dbReference type="RefSeq" id="XP_003659439.1">
    <property type="nucleotide sequence ID" value="XM_003659391.1"/>
</dbReference>
<proteinExistence type="predicted"/>
<feature type="signal peptide" evidence="2">
    <location>
        <begin position="1"/>
        <end position="21"/>
    </location>
</feature>
<organism evidence="3 4">
    <name type="scientific">Thermothelomyces thermophilus (strain ATCC 42464 / BCRC 31852 / DSM 1799)</name>
    <name type="common">Sporotrichum thermophile</name>
    <dbReference type="NCBI Taxonomy" id="573729"/>
    <lineage>
        <taxon>Eukaryota</taxon>
        <taxon>Fungi</taxon>
        <taxon>Dikarya</taxon>
        <taxon>Ascomycota</taxon>
        <taxon>Pezizomycotina</taxon>
        <taxon>Sordariomycetes</taxon>
        <taxon>Sordariomycetidae</taxon>
        <taxon>Sordariales</taxon>
        <taxon>Chaetomiaceae</taxon>
        <taxon>Thermothelomyces</taxon>
    </lineage>
</organism>
<feature type="chain" id="PRO_5003435891" evidence="2">
    <location>
        <begin position="22"/>
        <end position="224"/>
    </location>
</feature>
<dbReference type="InParanoid" id="G2Q1W2"/>
<dbReference type="GeneID" id="11511689"/>
<dbReference type="OrthoDB" id="2349272at2759"/>
<sequence>MRAQTLSGPLLLLLFGSLASACPLAARQSATEVASASDPGPTDSGTTGDGPKADMVAIIKTVLPTSDSCAGAEFPDECRTAEQAAPYVSKACADLSDGECAATLAVMGYESADFKYKHNLGNNPGQGTANMMSPENVLAYATDLFGADKVAGKTPNEVLAMVTPDETNFGSAAWHLKTKCPSLRDALKTGTDAAWESYMNECIMGDKNPKRLEYWNRAKNAFGL</sequence>
<gene>
    <name evidence="3" type="ORF">MYCTH_2296486</name>
</gene>
<keyword evidence="4" id="KW-1185">Reference proteome</keyword>
<protein>
    <submittedName>
        <fullName evidence="3">Uncharacterized protein</fullName>
    </submittedName>
</protein>
<dbReference type="HOGENOM" id="CLU_071125_1_0_1"/>
<evidence type="ECO:0000313" key="3">
    <source>
        <dbReference type="EMBL" id="AEO54194.1"/>
    </source>
</evidence>
<dbReference type="OMA" id="GSGPWFY"/>
<dbReference type="Proteomes" id="UP000007322">
    <property type="component" value="Chromosome 1"/>
</dbReference>
<evidence type="ECO:0000256" key="1">
    <source>
        <dbReference type="SAM" id="MobiDB-lite"/>
    </source>
</evidence>
<evidence type="ECO:0000313" key="4">
    <source>
        <dbReference type="Proteomes" id="UP000007322"/>
    </source>
</evidence>
<accession>G2Q1W2</accession>
<dbReference type="VEuPathDB" id="FungiDB:MYCTH_2296486"/>